<name>A0A223CZN2_9BACL</name>
<reference evidence="1 2" key="1">
    <citation type="journal article" date="2015" name="Int. J. Syst. Evol. Microbiol.">
        <title>Tumebacillus algifaecis sp. nov., isolated from decomposing algal scum.</title>
        <authorList>
            <person name="Wu Y.F."/>
            <person name="Zhang B."/>
            <person name="Xing P."/>
            <person name="Wu Q.L."/>
            <person name="Liu S.J."/>
        </authorList>
    </citation>
    <scope>NUCLEOTIDE SEQUENCE [LARGE SCALE GENOMIC DNA]</scope>
    <source>
        <strain evidence="1 2">THMBR28</strain>
    </source>
</reference>
<organism evidence="1 2">
    <name type="scientific">Tumebacillus algifaecis</name>
    <dbReference type="NCBI Taxonomy" id="1214604"/>
    <lineage>
        <taxon>Bacteria</taxon>
        <taxon>Bacillati</taxon>
        <taxon>Bacillota</taxon>
        <taxon>Bacilli</taxon>
        <taxon>Bacillales</taxon>
        <taxon>Alicyclobacillaceae</taxon>
        <taxon>Tumebacillus</taxon>
    </lineage>
</organism>
<dbReference type="KEGG" id="tab:CIG75_07300"/>
<dbReference type="AlphaFoldDB" id="A0A223CZN2"/>
<keyword evidence="2" id="KW-1185">Reference proteome</keyword>
<proteinExistence type="predicted"/>
<evidence type="ECO:0000313" key="2">
    <source>
        <dbReference type="Proteomes" id="UP000214688"/>
    </source>
</evidence>
<accession>A0A223CZN2</accession>
<protein>
    <submittedName>
        <fullName evidence="1">Uncharacterized protein</fullName>
    </submittedName>
</protein>
<dbReference type="EMBL" id="CP022657">
    <property type="protein sequence ID" value="ASS74802.1"/>
    <property type="molecule type" value="Genomic_DNA"/>
</dbReference>
<evidence type="ECO:0000313" key="1">
    <source>
        <dbReference type="EMBL" id="ASS74802.1"/>
    </source>
</evidence>
<sequence length="285" mass="32059">MQIKGSHYPHPVLSDFSEALVDSLFDASFDTQVDGNMYRLRVDFTLVNEDLNTLIQKGKATYALHLECIGTRLRSLYRSREDNLVVEVPAQELDGRVEVCVFILASEDLEYTNRNFGEDYNGVTFFVQKGDVLAVGPEFRFVPPKDIDPLLKVPSIFAVQMNPHSDAPDLDVSLATPKVVILLSRKLFTDYQTLANVEEMKSVLATLIVLPALTYVLEEMNNDDMIDEYELQRWYQVLQDRLRELNLKGSGHSNLWVAQQLIGAPLSNALTDTKKLVMASGGGNE</sequence>
<dbReference type="OrthoDB" id="2339732at2"/>
<dbReference type="RefSeq" id="WP_094236052.1">
    <property type="nucleotide sequence ID" value="NZ_CP022657.1"/>
</dbReference>
<gene>
    <name evidence="1" type="ORF">CIG75_07300</name>
</gene>
<dbReference type="Proteomes" id="UP000214688">
    <property type="component" value="Chromosome"/>
</dbReference>